<dbReference type="RefSeq" id="WP_188711639.1">
    <property type="nucleotide sequence ID" value="NZ_BMHO01000001.1"/>
</dbReference>
<evidence type="ECO:0000313" key="8">
    <source>
        <dbReference type="Proteomes" id="UP000633205"/>
    </source>
</evidence>
<dbReference type="InterPro" id="IPR007016">
    <property type="entry name" value="O-antigen_ligase-rel_domated"/>
</dbReference>
<dbReference type="EMBL" id="BMHO01000001">
    <property type="protein sequence ID" value="GGD35351.1"/>
    <property type="molecule type" value="Genomic_DNA"/>
</dbReference>
<dbReference type="Proteomes" id="UP000633205">
    <property type="component" value="Unassembled WGS sequence"/>
</dbReference>
<feature type="transmembrane region" description="Helical" evidence="5">
    <location>
        <begin position="101"/>
        <end position="123"/>
    </location>
</feature>
<evidence type="ECO:0000256" key="5">
    <source>
        <dbReference type="SAM" id="Phobius"/>
    </source>
</evidence>
<dbReference type="Pfam" id="PF04932">
    <property type="entry name" value="Wzy_C"/>
    <property type="match status" value="1"/>
</dbReference>
<feature type="transmembrane region" description="Helical" evidence="5">
    <location>
        <begin position="376"/>
        <end position="394"/>
    </location>
</feature>
<proteinExistence type="predicted"/>
<dbReference type="GO" id="GO:0016020">
    <property type="term" value="C:membrane"/>
    <property type="evidence" value="ECO:0007669"/>
    <property type="project" value="UniProtKB-SubCell"/>
</dbReference>
<feature type="domain" description="O-antigen ligase-related" evidence="6">
    <location>
        <begin position="211"/>
        <end position="356"/>
    </location>
</feature>
<evidence type="ECO:0000256" key="3">
    <source>
        <dbReference type="ARBA" id="ARBA00022989"/>
    </source>
</evidence>
<comment type="subcellular location">
    <subcellularLocation>
        <location evidence="1">Membrane</location>
        <topology evidence="1">Multi-pass membrane protein</topology>
    </subcellularLocation>
</comment>
<keyword evidence="4 5" id="KW-0472">Membrane</keyword>
<reference evidence="7" key="1">
    <citation type="journal article" date="2014" name="Int. J. Syst. Evol. Microbiol.">
        <title>Complete genome sequence of Corynebacterium casei LMG S-19264T (=DSM 44701T), isolated from a smear-ripened cheese.</title>
        <authorList>
            <consortium name="US DOE Joint Genome Institute (JGI-PGF)"/>
            <person name="Walter F."/>
            <person name="Albersmeier A."/>
            <person name="Kalinowski J."/>
            <person name="Ruckert C."/>
        </authorList>
    </citation>
    <scope>NUCLEOTIDE SEQUENCE</scope>
    <source>
        <strain evidence="7">CGMCC 1.15152</strain>
    </source>
</reference>
<dbReference type="AlphaFoldDB" id="A0A916Y933"/>
<evidence type="ECO:0000259" key="6">
    <source>
        <dbReference type="Pfam" id="PF04932"/>
    </source>
</evidence>
<evidence type="ECO:0000256" key="1">
    <source>
        <dbReference type="ARBA" id="ARBA00004141"/>
    </source>
</evidence>
<sequence length="443" mass="47115">MTSARGAALTALADLLRSAAFARAYTLTALTAAFLTTAIHSVNGPVTLATIVAGLAVLGVGILVARRDELSLIGFAPTSLVLYLVWAIVSLAWALDGTYGRTVMAWCALIGWSIVAVTIAHVRDTLQIARAVGDVLRWLLTASLALEVLSGIIFDAPFVALGIEGLIANGGPIQGLFGSRNLLAFVAVIGLITFTIEWRARAIARHVATYSLILASLLLVLSGSPTAVVLVSALVAAELALAVARRSRRTARRRAHLVTAVIAALVVVSILVLYRPIAAFFSARSGFAARAELWSEISVWIGQRPVTGWSLFGTWEQEPFPTNVIDLSLGWVNASALNVYVDIVLQLGWVGLLLFATFSVLALARAWLAAADRRSVVYAWLPLMLVALLVESLFESYALGDLGWLLLVVCAVRAGQERSWRVVLDPTAPLPAPPIQPSGGSAR</sequence>
<feature type="transmembrane region" description="Helical" evidence="5">
    <location>
        <begin position="48"/>
        <end position="65"/>
    </location>
</feature>
<evidence type="ECO:0000313" key="7">
    <source>
        <dbReference type="EMBL" id="GGD35351.1"/>
    </source>
</evidence>
<dbReference type="InterPro" id="IPR051533">
    <property type="entry name" value="WaaL-like"/>
</dbReference>
<name>A0A916Y933_9MICO</name>
<keyword evidence="3 5" id="KW-1133">Transmembrane helix</keyword>
<feature type="transmembrane region" description="Helical" evidence="5">
    <location>
        <begin position="72"/>
        <end position="95"/>
    </location>
</feature>
<keyword evidence="2 5" id="KW-0812">Transmembrane</keyword>
<keyword evidence="8" id="KW-1185">Reference proteome</keyword>
<protein>
    <recommendedName>
        <fullName evidence="6">O-antigen ligase-related domain-containing protein</fullName>
    </recommendedName>
</protein>
<feature type="transmembrane region" description="Helical" evidence="5">
    <location>
        <begin position="343"/>
        <end position="364"/>
    </location>
</feature>
<feature type="transmembrane region" description="Helical" evidence="5">
    <location>
        <begin position="174"/>
        <end position="196"/>
    </location>
</feature>
<evidence type="ECO:0000256" key="2">
    <source>
        <dbReference type="ARBA" id="ARBA00022692"/>
    </source>
</evidence>
<reference evidence="7" key="2">
    <citation type="submission" date="2020-09" db="EMBL/GenBank/DDBJ databases">
        <authorList>
            <person name="Sun Q."/>
            <person name="Zhou Y."/>
        </authorList>
    </citation>
    <scope>NUCLEOTIDE SEQUENCE</scope>
    <source>
        <strain evidence="7">CGMCC 1.15152</strain>
    </source>
</reference>
<organism evidence="7 8">
    <name type="scientific">Microbacterium faecale</name>
    <dbReference type="NCBI Taxonomy" id="1804630"/>
    <lineage>
        <taxon>Bacteria</taxon>
        <taxon>Bacillati</taxon>
        <taxon>Actinomycetota</taxon>
        <taxon>Actinomycetes</taxon>
        <taxon>Micrococcales</taxon>
        <taxon>Microbacteriaceae</taxon>
        <taxon>Microbacterium</taxon>
    </lineage>
</organism>
<dbReference type="PANTHER" id="PTHR37422">
    <property type="entry name" value="TEICHURONIC ACID BIOSYNTHESIS PROTEIN TUAE"/>
    <property type="match status" value="1"/>
</dbReference>
<gene>
    <name evidence="7" type="ORF">GCM10010915_14810</name>
</gene>
<comment type="caution">
    <text evidence="7">The sequence shown here is derived from an EMBL/GenBank/DDBJ whole genome shotgun (WGS) entry which is preliminary data.</text>
</comment>
<feature type="transmembrane region" description="Helical" evidence="5">
    <location>
        <begin position="256"/>
        <end position="277"/>
    </location>
</feature>
<dbReference type="PANTHER" id="PTHR37422:SF13">
    <property type="entry name" value="LIPOPOLYSACCHARIDE BIOSYNTHESIS PROTEIN PA4999-RELATED"/>
    <property type="match status" value="1"/>
</dbReference>
<evidence type="ECO:0000256" key="4">
    <source>
        <dbReference type="ARBA" id="ARBA00023136"/>
    </source>
</evidence>
<accession>A0A916Y933</accession>